<dbReference type="InterPro" id="IPR036736">
    <property type="entry name" value="ACP-like_sf"/>
</dbReference>
<dbReference type="InterPro" id="IPR045851">
    <property type="entry name" value="AMP-bd_C_sf"/>
</dbReference>
<dbReference type="Gene3D" id="3.30.300.30">
    <property type="match status" value="1"/>
</dbReference>
<dbReference type="Gene3D" id="3.30.559.10">
    <property type="entry name" value="Chloramphenicol acetyltransferase-like domain"/>
    <property type="match status" value="1"/>
</dbReference>
<dbReference type="GO" id="GO:0005829">
    <property type="term" value="C:cytosol"/>
    <property type="evidence" value="ECO:0007669"/>
    <property type="project" value="TreeGrafter"/>
</dbReference>
<dbReference type="GO" id="GO:0043041">
    <property type="term" value="P:amino acid activation for nonribosomal peptide biosynthetic process"/>
    <property type="evidence" value="ECO:0007669"/>
    <property type="project" value="TreeGrafter"/>
</dbReference>
<protein>
    <submittedName>
        <fullName evidence="5">Amino acid adenylation domain-containing protein</fullName>
    </submittedName>
</protein>
<dbReference type="RefSeq" id="WP_089002964.1">
    <property type="nucleotide sequence ID" value="NZ_JBFAAC010000002.1"/>
</dbReference>
<accession>A0A1C5GI69</accession>
<dbReference type="InterPro" id="IPR029058">
    <property type="entry name" value="AB_hydrolase_fold"/>
</dbReference>
<dbReference type="InterPro" id="IPR020845">
    <property type="entry name" value="AMP-binding_CS"/>
</dbReference>
<dbReference type="CDD" id="cd19531">
    <property type="entry name" value="LCL_NRPS-like"/>
    <property type="match status" value="1"/>
</dbReference>
<dbReference type="AlphaFoldDB" id="A0A1C5GI69"/>
<dbReference type="PANTHER" id="PTHR45527:SF1">
    <property type="entry name" value="FATTY ACID SYNTHASE"/>
    <property type="match status" value="1"/>
</dbReference>
<evidence type="ECO:0000256" key="2">
    <source>
        <dbReference type="ARBA" id="ARBA00022450"/>
    </source>
</evidence>
<sequence length="1082" mass="115369">MNDTRGSGIRAVTSAAQQGLWFLERLAAGTPAHTVCRAYQVRGPLDEEALCAAWRTLVDRHEALRTRIVERDGVPWQAIDAGADAPTLVDLTTIDEPERAAAAERLRTGLAGAVVDHADGPLSRLTLVRLGPDEHEVLLVLHQLVADDSSARILVTELGECYSAAVQGREPVLPFLPLQYRDFARWQREQATGPAYRGLAQWWRATLTPPPPALSLPADRPPAADSGYAGAAVHFDWGEETAGRLREVCAAEGTVPAVVLSAAFQALLFRHTGEQRVAVGHPVVVRPRPEFAGTVGPFSNPLVVCADFAGSPTFRHLLARVAQAHRAALDHGELPFADVVAEVEVDRDPQRLPLLDATFSCPGSPEPEPAFTGATVRRLPLRAGAVPVGLSLEVDTVEPTVTGALAYRAELFEADSARALLGQLRTLLDAALKDPGQPVAALPLEMPEQLRAAVRAADRVGTAAVSRPPVDAAVRGRAELHPGDTALAWQSEAVSYGELAALASSTARGLRRLSLMAGAPVAVRMPAGPSQVAVLLGVLEAGAHLVCIGAGEAGERGRLILGELRPACLLVEGDPDDDELARWYRTELDGQAVAVDELHRAAGQEADPALARPDGADLAYVAYTSGSTGRPKGIPQTHAGFAQFCEWMATHFAMGPGSRVAQWAAPGYDAALCEIFAALGAGATLCLVPDRVRVDPRRLVRWLADERITHFQTVPSFAREVLRALGSQGRGDALPELRHLLLAGEPLPGELAGQLREALPSARLTNLYGPTEIVLATWHEVTGPVRGTVPVGEPIPGRQVLVVDDQDRPCPAGVTGELVVRSPYVTPGYVGTEASGDAFAPLRAYEEFGLPDHGWYRTGDLGRRRLDGLLEFRGRQDFQIKFFGTRLELTDVEAALAAADSVAECAVVPVRDHSGLVVRLMAYVVARETPDGPGGTDPAVAWRARLRQRFGSLMPPVSFRTLPTLPRNVGGKVDRRRLPAPTSLRATGGQQPTTATERILARVWAEVLGIDEVAPEDSLFALGGHSLLIPPLLHRVRERTGVTVPARHFLADPTLAGLAALVDAATRAGDGARAQREVSGTT</sequence>
<dbReference type="InterPro" id="IPR000873">
    <property type="entry name" value="AMP-dep_synth/lig_dom"/>
</dbReference>
<reference evidence="5 6" key="1">
    <citation type="submission" date="2016-06" db="EMBL/GenBank/DDBJ databases">
        <authorList>
            <person name="Kjaerup R.B."/>
            <person name="Dalgaard T.S."/>
            <person name="Juul-Madsen H.R."/>
        </authorList>
    </citation>
    <scope>NUCLEOTIDE SEQUENCE [LARGE SCALE GENOMIC DNA]</scope>
    <source>
        <strain evidence="5 6">DSM 43913</strain>
    </source>
</reference>
<dbReference type="InterPro" id="IPR025110">
    <property type="entry name" value="AMP-bd_C"/>
</dbReference>
<dbReference type="Gene3D" id="3.40.50.12780">
    <property type="entry name" value="N-terminal domain of ligase-like"/>
    <property type="match status" value="1"/>
</dbReference>
<dbReference type="InterPro" id="IPR001242">
    <property type="entry name" value="Condensation_dom"/>
</dbReference>
<dbReference type="PROSITE" id="PS50075">
    <property type="entry name" value="CARRIER"/>
    <property type="match status" value="1"/>
</dbReference>
<proteinExistence type="predicted"/>
<organism evidence="5 6">
    <name type="scientific">Micromonospora echinofusca</name>
    <dbReference type="NCBI Taxonomy" id="47858"/>
    <lineage>
        <taxon>Bacteria</taxon>
        <taxon>Bacillati</taxon>
        <taxon>Actinomycetota</taxon>
        <taxon>Actinomycetes</taxon>
        <taxon>Micromonosporales</taxon>
        <taxon>Micromonosporaceae</taxon>
        <taxon>Micromonospora</taxon>
    </lineage>
</organism>
<dbReference type="InterPro" id="IPR023213">
    <property type="entry name" value="CAT-like_dom_sf"/>
</dbReference>
<dbReference type="SUPFAM" id="SSF47336">
    <property type="entry name" value="ACP-like"/>
    <property type="match status" value="1"/>
</dbReference>
<dbReference type="EMBL" id="LT607733">
    <property type="protein sequence ID" value="SCG19513.1"/>
    <property type="molecule type" value="Genomic_DNA"/>
</dbReference>
<evidence type="ECO:0000256" key="1">
    <source>
        <dbReference type="ARBA" id="ARBA00001957"/>
    </source>
</evidence>
<evidence type="ECO:0000313" key="6">
    <source>
        <dbReference type="Proteomes" id="UP000198251"/>
    </source>
</evidence>
<dbReference type="Gene3D" id="3.40.50.1820">
    <property type="entry name" value="alpha/beta hydrolase"/>
    <property type="match status" value="1"/>
</dbReference>
<keyword evidence="6" id="KW-1185">Reference proteome</keyword>
<comment type="cofactor">
    <cofactor evidence="1">
        <name>pantetheine 4'-phosphate</name>
        <dbReference type="ChEBI" id="CHEBI:47942"/>
    </cofactor>
</comment>
<dbReference type="GO" id="GO:0047527">
    <property type="term" value="F:2,3-dihydroxybenzoate-serine ligase activity"/>
    <property type="evidence" value="ECO:0007669"/>
    <property type="project" value="TreeGrafter"/>
</dbReference>
<keyword evidence="2" id="KW-0596">Phosphopantetheine</keyword>
<dbReference type="SUPFAM" id="SSF52777">
    <property type="entry name" value="CoA-dependent acyltransferases"/>
    <property type="match status" value="2"/>
</dbReference>
<dbReference type="SMART" id="SM00823">
    <property type="entry name" value="PKS_PP"/>
    <property type="match status" value="1"/>
</dbReference>
<dbReference type="GeneID" id="95805529"/>
<dbReference type="Pfam" id="PF00550">
    <property type="entry name" value="PP-binding"/>
    <property type="match status" value="1"/>
</dbReference>
<gene>
    <name evidence="5" type="ORF">GA0070610_5888</name>
</gene>
<dbReference type="Proteomes" id="UP000198251">
    <property type="component" value="Chromosome I"/>
</dbReference>
<dbReference type="SUPFAM" id="SSF56801">
    <property type="entry name" value="Acetyl-CoA synthetase-like"/>
    <property type="match status" value="1"/>
</dbReference>
<dbReference type="Pfam" id="PF13193">
    <property type="entry name" value="AMP-binding_C"/>
    <property type="match status" value="1"/>
</dbReference>
<dbReference type="GO" id="GO:0009239">
    <property type="term" value="P:enterobactin biosynthetic process"/>
    <property type="evidence" value="ECO:0007669"/>
    <property type="project" value="TreeGrafter"/>
</dbReference>
<dbReference type="Pfam" id="PF00501">
    <property type="entry name" value="AMP-binding"/>
    <property type="match status" value="1"/>
</dbReference>
<dbReference type="GO" id="GO:0009366">
    <property type="term" value="C:enterobactin synthetase complex"/>
    <property type="evidence" value="ECO:0007669"/>
    <property type="project" value="TreeGrafter"/>
</dbReference>
<evidence type="ECO:0000259" key="4">
    <source>
        <dbReference type="PROSITE" id="PS50075"/>
    </source>
</evidence>
<feature type="domain" description="Carrier" evidence="4">
    <location>
        <begin position="991"/>
        <end position="1066"/>
    </location>
</feature>
<name>A0A1C5GI69_MICEH</name>
<dbReference type="Pfam" id="PF00668">
    <property type="entry name" value="Condensation"/>
    <property type="match status" value="1"/>
</dbReference>
<evidence type="ECO:0000256" key="3">
    <source>
        <dbReference type="ARBA" id="ARBA00022553"/>
    </source>
</evidence>
<dbReference type="PANTHER" id="PTHR45527">
    <property type="entry name" value="NONRIBOSOMAL PEPTIDE SYNTHETASE"/>
    <property type="match status" value="1"/>
</dbReference>
<dbReference type="GO" id="GO:0031177">
    <property type="term" value="F:phosphopantetheine binding"/>
    <property type="evidence" value="ECO:0007669"/>
    <property type="project" value="InterPro"/>
</dbReference>
<dbReference type="GO" id="GO:0008610">
    <property type="term" value="P:lipid biosynthetic process"/>
    <property type="evidence" value="ECO:0007669"/>
    <property type="project" value="UniProtKB-ARBA"/>
</dbReference>
<dbReference type="InterPro" id="IPR020806">
    <property type="entry name" value="PKS_PP-bd"/>
</dbReference>
<dbReference type="InterPro" id="IPR042099">
    <property type="entry name" value="ANL_N_sf"/>
</dbReference>
<keyword evidence="3" id="KW-0597">Phosphoprotein</keyword>
<dbReference type="PROSITE" id="PS00455">
    <property type="entry name" value="AMP_BINDING"/>
    <property type="match status" value="1"/>
</dbReference>
<dbReference type="Gene3D" id="3.30.559.30">
    <property type="entry name" value="Nonribosomal peptide synthetase, condensation domain"/>
    <property type="match status" value="1"/>
</dbReference>
<evidence type="ECO:0000313" key="5">
    <source>
        <dbReference type="EMBL" id="SCG19513.1"/>
    </source>
</evidence>
<dbReference type="InterPro" id="IPR009081">
    <property type="entry name" value="PP-bd_ACP"/>
</dbReference>
<dbReference type="CDD" id="cd05930">
    <property type="entry name" value="A_NRPS"/>
    <property type="match status" value="1"/>
</dbReference>